<evidence type="ECO:0000256" key="7">
    <source>
        <dbReference type="ARBA" id="ARBA00023004"/>
    </source>
</evidence>
<dbReference type="SUPFAM" id="SSF48264">
    <property type="entry name" value="Cytochrome P450"/>
    <property type="match status" value="1"/>
</dbReference>
<keyword evidence="6 10" id="KW-0560">Oxidoreductase</keyword>
<evidence type="ECO:0000256" key="9">
    <source>
        <dbReference type="PIRSR" id="PIRSR602401-1"/>
    </source>
</evidence>
<dbReference type="GO" id="GO:0020037">
    <property type="term" value="F:heme binding"/>
    <property type="evidence" value="ECO:0007669"/>
    <property type="project" value="InterPro"/>
</dbReference>
<keyword evidence="8 10" id="KW-0503">Monooxygenase</keyword>
<dbReference type="InterPro" id="IPR050364">
    <property type="entry name" value="Cytochrome_P450_fung"/>
</dbReference>
<dbReference type="GO" id="GO:0005506">
    <property type="term" value="F:iron ion binding"/>
    <property type="evidence" value="ECO:0007669"/>
    <property type="project" value="InterPro"/>
</dbReference>
<gene>
    <name evidence="11" type="ORF">F5891DRAFT_669297</name>
</gene>
<organism evidence="11 12">
    <name type="scientific">Suillus fuscotomentosus</name>
    <dbReference type="NCBI Taxonomy" id="1912939"/>
    <lineage>
        <taxon>Eukaryota</taxon>
        <taxon>Fungi</taxon>
        <taxon>Dikarya</taxon>
        <taxon>Basidiomycota</taxon>
        <taxon>Agaricomycotina</taxon>
        <taxon>Agaricomycetes</taxon>
        <taxon>Agaricomycetidae</taxon>
        <taxon>Boletales</taxon>
        <taxon>Suillineae</taxon>
        <taxon>Suillaceae</taxon>
        <taxon>Suillus</taxon>
    </lineage>
</organism>
<dbReference type="InterPro" id="IPR002401">
    <property type="entry name" value="Cyt_P450_E_grp-I"/>
</dbReference>
<dbReference type="PANTHER" id="PTHR46300:SF7">
    <property type="entry name" value="P450, PUTATIVE (EUROFUNG)-RELATED"/>
    <property type="match status" value="1"/>
</dbReference>
<dbReference type="PANTHER" id="PTHR46300">
    <property type="entry name" value="P450, PUTATIVE (EUROFUNG)-RELATED-RELATED"/>
    <property type="match status" value="1"/>
</dbReference>
<dbReference type="PROSITE" id="PS00086">
    <property type="entry name" value="CYTOCHROME_P450"/>
    <property type="match status" value="1"/>
</dbReference>
<evidence type="ECO:0000256" key="8">
    <source>
        <dbReference type="ARBA" id="ARBA00023033"/>
    </source>
</evidence>
<evidence type="ECO:0000313" key="12">
    <source>
        <dbReference type="Proteomes" id="UP001195769"/>
    </source>
</evidence>
<dbReference type="GO" id="GO:0016705">
    <property type="term" value="F:oxidoreductase activity, acting on paired donors, with incorporation or reduction of molecular oxygen"/>
    <property type="evidence" value="ECO:0007669"/>
    <property type="project" value="InterPro"/>
</dbReference>
<evidence type="ECO:0000256" key="1">
    <source>
        <dbReference type="ARBA" id="ARBA00001971"/>
    </source>
</evidence>
<evidence type="ECO:0000256" key="5">
    <source>
        <dbReference type="ARBA" id="ARBA00022723"/>
    </source>
</evidence>
<comment type="caution">
    <text evidence="11">The sequence shown here is derived from an EMBL/GenBank/DDBJ whole genome shotgun (WGS) entry which is preliminary data.</text>
</comment>
<dbReference type="GeneID" id="64667019"/>
<dbReference type="EMBL" id="JABBWK010000066">
    <property type="protein sequence ID" value="KAG1895492.1"/>
    <property type="molecule type" value="Genomic_DNA"/>
</dbReference>
<dbReference type="Proteomes" id="UP001195769">
    <property type="component" value="Unassembled WGS sequence"/>
</dbReference>
<protein>
    <submittedName>
        <fullName evidence="11">Cytochrome P450</fullName>
    </submittedName>
</protein>
<evidence type="ECO:0000256" key="10">
    <source>
        <dbReference type="RuleBase" id="RU000461"/>
    </source>
</evidence>
<dbReference type="PRINTS" id="PR00385">
    <property type="entry name" value="P450"/>
</dbReference>
<evidence type="ECO:0000256" key="2">
    <source>
        <dbReference type="ARBA" id="ARBA00005179"/>
    </source>
</evidence>
<evidence type="ECO:0000256" key="3">
    <source>
        <dbReference type="ARBA" id="ARBA00010617"/>
    </source>
</evidence>
<dbReference type="InterPro" id="IPR017972">
    <property type="entry name" value="Cyt_P450_CS"/>
</dbReference>
<dbReference type="CDD" id="cd11065">
    <property type="entry name" value="CYP64-like"/>
    <property type="match status" value="1"/>
</dbReference>
<reference evidence="11" key="1">
    <citation type="journal article" date="2020" name="New Phytol.">
        <title>Comparative genomics reveals dynamic genome evolution in host specialist ectomycorrhizal fungi.</title>
        <authorList>
            <person name="Lofgren L.A."/>
            <person name="Nguyen N.H."/>
            <person name="Vilgalys R."/>
            <person name="Ruytinx J."/>
            <person name="Liao H.L."/>
            <person name="Branco S."/>
            <person name="Kuo A."/>
            <person name="LaButti K."/>
            <person name="Lipzen A."/>
            <person name="Andreopoulos W."/>
            <person name="Pangilinan J."/>
            <person name="Riley R."/>
            <person name="Hundley H."/>
            <person name="Na H."/>
            <person name="Barry K."/>
            <person name="Grigoriev I.V."/>
            <person name="Stajich J.E."/>
            <person name="Kennedy P.G."/>
        </authorList>
    </citation>
    <scope>NUCLEOTIDE SEQUENCE</scope>
    <source>
        <strain evidence="11">FC203</strain>
    </source>
</reference>
<evidence type="ECO:0000313" key="11">
    <source>
        <dbReference type="EMBL" id="KAG1895492.1"/>
    </source>
</evidence>
<keyword evidence="12" id="KW-1185">Reference proteome</keyword>
<comment type="similarity">
    <text evidence="3 10">Belongs to the cytochrome P450 family.</text>
</comment>
<dbReference type="PRINTS" id="PR00463">
    <property type="entry name" value="EP450I"/>
</dbReference>
<proteinExistence type="inferred from homology"/>
<feature type="binding site" description="axial binding residue" evidence="9">
    <location>
        <position position="459"/>
    </location>
    <ligand>
        <name>heme</name>
        <dbReference type="ChEBI" id="CHEBI:30413"/>
    </ligand>
    <ligandPart>
        <name>Fe</name>
        <dbReference type="ChEBI" id="CHEBI:18248"/>
    </ligandPart>
</feature>
<comment type="cofactor">
    <cofactor evidence="1 9">
        <name>heme</name>
        <dbReference type="ChEBI" id="CHEBI:30413"/>
    </cofactor>
</comment>
<evidence type="ECO:0000256" key="6">
    <source>
        <dbReference type="ARBA" id="ARBA00023002"/>
    </source>
</evidence>
<keyword evidence="5 9" id="KW-0479">Metal-binding</keyword>
<accession>A0AAD4DWV4</accession>
<dbReference type="RefSeq" id="XP_041221068.1">
    <property type="nucleotide sequence ID" value="XM_041372721.1"/>
</dbReference>
<keyword evidence="4 9" id="KW-0349">Heme</keyword>
<dbReference type="InterPro" id="IPR001128">
    <property type="entry name" value="Cyt_P450"/>
</dbReference>
<keyword evidence="7 9" id="KW-0408">Iron</keyword>
<dbReference type="GO" id="GO:0004497">
    <property type="term" value="F:monooxygenase activity"/>
    <property type="evidence" value="ECO:0007669"/>
    <property type="project" value="UniProtKB-KW"/>
</dbReference>
<dbReference type="InterPro" id="IPR036396">
    <property type="entry name" value="Cyt_P450_sf"/>
</dbReference>
<comment type="pathway">
    <text evidence="2">Secondary metabolite biosynthesis.</text>
</comment>
<name>A0AAD4DWV4_9AGAM</name>
<sequence length="530" mass="59150">MLTITNINYLDLLCLTGVTIGVYLVKQVVIKKNPAPYPPGPRGWPLIGNILDMPHIKPWLTFSVWGQKYGDITHIRVLGRHIIVLNSVKTAMEMMDKKSIVYSDRPVLPMCGELVGWKDSLPFLPYGDPFRQQRKKLHRIIGSRAAVSVYNEVVEVETRRFLQRVLAKSDRLQEHVRHTVGAIILRISHGYEVKEKNDPFVDLADRVTSHVSQATAPGAFMVDILPFLAKVPAWFPGAGFKRIAREWHETLEEMVSAPHKLVKDQMVAGIAPVSFTSNLLEGGDLSAEEEHVVKWSAFSINVGGTDTVRPSLQHLLRVPNLFPQSVSAIYSLFLAMTLFPDVQKKAQAEIDAVVGPDRLPSFADRDSLPYTEALVKEVLRWNVILSTGFPHCVAEDDIHNGYYIPKGSLVLPNIWLMLNDPQTYTNPSQFNPERFLAKDGNDPEMDPRTVCFGFGRRICPGLHLADASVWISAAMSLAVFDISKVVENGVEITPEVEPLPGTVSHPKPFRCSIKPRSATALELIGQDANY</sequence>
<dbReference type="AlphaFoldDB" id="A0AAD4DWV4"/>
<evidence type="ECO:0000256" key="4">
    <source>
        <dbReference type="ARBA" id="ARBA00022617"/>
    </source>
</evidence>
<dbReference type="Gene3D" id="1.10.630.10">
    <property type="entry name" value="Cytochrome P450"/>
    <property type="match status" value="1"/>
</dbReference>
<dbReference type="Pfam" id="PF00067">
    <property type="entry name" value="p450"/>
    <property type="match status" value="2"/>
</dbReference>